<sequence length="53" mass="6044">MFECPVYQTPEGSRILTTHGLPSNFLTSVFLSTKRSPSHWLTMCVVLLCEKEK</sequence>
<reference evidence="2" key="2">
    <citation type="submission" date="2025-08" db="UniProtKB">
        <authorList>
            <consortium name="Ensembl"/>
        </authorList>
    </citation>
    <scope>IDENTIFICATION</scope>
    <source>
        <strain evidence="2">breed Abyssinian</strain>
    </source>
</reference>
<feature type="domain" description="Dynein heavy chain C-terminal" evidence="1">
    <location>
        <begin position="2"/>
        <end position="49"/>
    </location>
</feature>
<dbReference type="Proteomes" id="UP000823872">
    <property type="component" value="Chromosome F2"/>
</dbReference>
<dbReference type="Ensembl" id="ENSFCTT00005051473.1">
    <property type="protein sequence ID" value="ENSFCTP00005037680.1"/>
    <property type="gene ID" value="ENSFCTG00005017899.1"/>
</dbReference>
<dbReference type="InterPro" id="IPR041228">
    <property type="entry name" value="Dynein_C"/>
</dbReference>
<keyword evidence="3" id="KW-1185">Reference proteome</keyword>
<evidence type="ECO:0000313" key="3">
    <source>
        <dbReference type="Proteomes" id="UP000823872"/>
    </source>
</evidence>
<protein>
    <recommendedName>
        <fullName evidence="1">Dynein heavy chain C-terminal domain-containing protein</fullName>
    </recommendedName>
</protein>
<dbReference type="Pfam" id="PF18199">
    <property type="entry name" value="Dynein_C"/>
    <property type="match status" value="1"/>
</dbReference>
<reference evidence="2" key="3">
    <citation type="submission" date="2025-09" db="UniProtKB">
        <authorList>
            <consortium name="Ensembl"/>
        </authorList>
    </citation>
    <scope>IDENTIFICATION</scope>
    <source>
        <strain evidence="2">breed Abyssinian</strain>
    </source>
</reference>
<dbReference type="GeneTree" id="ENSGT00940000160505"/>
<accession>A0ABI7YU73</accession>
<evidence type="ECO:0000259" key="1">
    <source>
        <dbReference type="Pfam" id="PF18199"/>
    </source>
</evidence>
<organism evidence="2 3">
    <name type="scientific">Felis catus</name>
    <name type="common">Cat</name>
    <name type="synonym">Felis silvestris catus</name>
    <dbReference type="NCBI Taxonomy" id="9685"/>
    <lineage>
        <taxon>Eukaryota</taxon>
        <taxon>Metazoa</taxon>
        <taxon>Chordata</taxon>
        <taxon>Craniata</taxon>
        <taxon>Vertebrata</taxon>
        <taxon>Euteleostomi</taxon>
        <taxon>Mammalia</taxon>
        <taxon>Eutheria</taxon>
        <taxon>Laurasiatheria</taxon>
        <taxon>Carnivora</taxon>
        <taxon>Feliformia</taxon>
        <taxon>Felidae</taxon>
        <taxon>Felinae</taxon>
        <taxon>Felis</taxon>
    </lineage>
</organism>
<evidence type="ECO:0000313" key="2">
    <source>
        <dbReference type="Ensembl" id="ENSFCTP00005037680.1"/>
    </source>
</evidence>
<name>A0ABI7YU73_FELCA</name>
<reference evidence="2 3" key="1">
    <citation type="submission" date="2021-02" db="EMBL/GenBank/DDBJ databases">
        <title>Safari Cat Assemblies.</title>
        <authorList>
            <person name="Bredemeyer K.R."/>
            <person name="Murphy W.J."/>
        </authorList>
    </citation>
    <scope>NUCLEOTIDE SEQUENCE [LARGE SCALE GENOMIC DNA]</scope>
</reference>
<proteinExistence type="predicted"/>